<gene>
    <name evidence="5" type="ORF">EDM21_23595</name>
</gene>
<accession>A0A7X3K1M6</accession>
<dbReference type="InterPro" id="IPR012341">
    <property type="entry name" value="6hp_glycosidase-like_sf"/>
</dbReference>
<dbReference type="GO" id="GO:0006487">
    <property type="term" value="P:protein N-linked glycosylation"/>
    <property type="evidence" value="ECO:0007669"/>
    <property type="project" value="TreeGrafter"/>
</dbReference>
<dbReference type="GO" id="GO:0004573">
    <property type="term" value="F:Glc3Man9GlcNAc2 oligosaccharide glucosidase activity"/>
    <property type="evidence" value="ECO:0007669"/>
    <property type="project" value="InterPro"/>
</dbReference>
<protein>
    <recommendedName>
        <fullName evidence="4">Mannosylglycerate hydrolase MGH1-like glycoside hydrolase domain-containing protein</fullName>
    </recommendedName>
</protein>
<sequence length="582" mass="66384">MKLNLSVVPFSRYGSYFALSRLPRSEKRSEGLYLRMIRGGDEQAGVLFGITPIDPESREPLPDYRVEATPVKIRLETRTGWMEWCIPEPDCIRVRGAGIGLKLTAELSAYDYALPYQERGWELNSFSREVRILLSPLGGHFEPDVVWGGLRAKHISFEMIPGGETRSFDLSLEEYRTVPGQRDRYSYEEAEAMVSQDWEQWLARTIRTQDDWEEARTLAAYITWSCVVRADGYLSRAAMYMSKNWMTNIWSWDHCFNAMALAGTNPDLAWDQFAIFFDRQDESGVLPDFLNDKYALWNCCKPPIHGWTLKWMMENSSAVTDARLQEIYEPLGKWTTWWFRYRDDDGDGIPQYNHGNDSGWDNSTAFLTDIPVESPDLSAFLVIQMEVLATAALRLGLSEESERWSVRARELLQKLIGHFWDEKEGRFTAMRSGSHERSAGDSLLTFVPIVLGNRLPVPIREKLIADLKQPGRFLTGNGLATESTSSPYYSADGYWRGPIWAPSTMLIVEGIRGAGDEEFASELARRFCRMAAKSGMAENFDAVTGEGLRDRAFTWTSSVFLLLAGKCREEANFKMLAEKSEK</sequence>
<comment type="caution">
    <text evidence="5">The sequence shown here is derived from an EMBL/GenBank/DDBJ whole genome shotgun (WGS) entry which is preliminary data.</text>
</comment>
<dbReference type="PANTHER" id="PTHR10412">
    <property type="entry name" value="MANNOSYL-OLIGOSACCHARIDE GLUCOSIDASE"/>
    <property type="match status" value="1"/>
</dbReference>
<reference evidence="5 6" key="1">
    <citation type="journal article" date="2019" name="Microorganisms">
        <title>Paenibacillus lutrae sp. nov., A Chitinolytic Species Isolated from A River Otter in Castril Natural Park, Granada, Spain.</title>
        <authorList>
            <person name="Rodriguez M."/>
            <person name="Reina J.C."/>
            <person name="Bejar V."/>
            <person name="Llamas I."/>
        </authorList>
    </citation>
    <scope>NUCLEOTIDE SEQUENCE [LARGE SCALE GENOMIC DNA]</scope>
    <source>
        <strain evidence="5 6">N10</strain>
    </source>
</reference>
<keyword evidence="6" id="KW-1185">Reference proteome</keyword>
<dbReference type="EMBL" id="RHLK01000025">
    <property type="protein sequence ID" value="MVP02469.1"/>
    <property type="molecule type" value="Genomic_DNA"/>
</dbReference>
<dbReference type="InterPro" id="IPR008928">
    <property type="entry name" value="6-hairpin_glycosidase_sf"/>
</dbReference>
<dbReference type="Proteomes" id="UP000490800">
    <property type="component" value="Unassembled WGS sequence"/>
</dbReference>
<dbReference type="PANTHER" id="PTHR10412:SF11">
    <property type="entry name" value="MANNOSYL-OLIGOSACCHARIDE GLUCOSIDASE"/>
    <property type="match status" value="1"/>
</dbReference>
<evidence type="ECO:0000256" key="3">
    <source>
        <dbReference type="ARBA" id="ARBA00023295"/>
    </source>
</evidence>
<dbReference type="AlphaFoldDB" id="A0A7X3K1M6"/>
<proteinExistence type="inferred from homology"/>
<evidence type="ECO:0000313" key="5">
    <source>
        <dbReference type="EMBL" id="MVP02469.1"/>
    </source>
</evidence>
<dbReference type="OrthoDB" id="9798687at2"/>
<dbReference type="SUPFAM" id="SSF48208">
    <property type="entry name" value="Six-hairpin glycosidases"/>
    <property type="match status" value="1"/>
</dbReference>
<dbReference type="GO" id="GO:0009311">
    <property type="term" value="P:oligosaccharide metabolic process"/>
    <property type="evidence" value="ECO:0007669"/>
    <property type="project" value="InterPro"/>
</dbReference>
<name>A0A7X3K1M6_9BACL</name>
<organism evidence="5 6">
    <name type="scientific">Paenibacillus lutrae</name>
    <dbReference type="NCBI Taxonomy" id="2078573"/>
    <lineage>
        <taxon>Bacteria</taxon>
        <taxon>Bacillati</taxon>
        <taxon>Bacillota</taxon>
        <taxon>Bacilli</taxon>
        <taxon>Bacillales</taxon>
        <taxon>Paenibacillaceae</taxon>
        <taxon>Paenibacillus</taxon>
    </lineage>
</organism>
<keyword evidence="2" id="KW-0378">Hydrolase</keyword>
<comment type="similarity">
    <text evidence="1">Belongs to the glycosyl hydrolase 63 family.</text>
</comment>
<dbReference type="Pfam" id="PF22422">
    <property type="entry name" value="MGH1-like_GH"/>
    <property type="match status" value="1"/>
</dbReference>
<keyword evidence="3" id="KW-0326">Glycosidase</keyword>
<evidence type="ECO:0000313" key="6">
    <source>
        <dbReference type="Proteomes" id="UP000490800"/>
    </source>
</evidence>
<evidence type="ECO:0000259" key="4">
    <source>
        <dbReference type="Pfam" id="PF22422"/>
    </source>
</evidence>
<dbReference type="Gene3D" id="1.50.10.10">
    <property type="match status" value="1"/>
</dbReference>
<feature type="domain" description="Mannosylglycerate hydrolase MGH1-like glycoside hydrolase" evidence="4">
    <location>
        <begin position="248"/>
        <end position="556"/>
    </location>
</feature>
<dbReference type="InterPro" id="IPR054491">
    <property type="entry name" value="MGH1-like_GH"/>
</dbReference>
<dbReference type="RefSeq" id="WP_157338824.1">
    <property type="nucleotide sequence ID" value="NZ_RHLK01000025.1"/>
</dbReference>
<evidence type="ECO:0000256" key="1">
    <source>
        <dbReference type="ARBA" id="ARBA00010833"/>
    </source>
</evidence>
<dbReference type="InterPro" id="IPR004888">
    <property type="entry name" value="Glycoside_hydrolase_63"/>
</dbReference>
<evidence type="ECO:0000256" key="2">
    <source>
        <dbReference type="ARBA" id="ARBA00022801"/>
    </source>
</evidence>